<reference evidence="2 3" key="1">
    <citation type="submission" date="2019-03" db="EMBL/GenBank/DDBJ databases">
        <title>First draft genome of Liparis tanakae, snailfish: a comprehensive survey of snailfish specific genes.</title>
        <authorList>
            <person name="Kim W."/>
            <person name="Song I."/>
            <person name="Jeong J.-H."/>
            <person name="Kim D."/>
            <person name="Kim S."/>
            <person name="Ryu S."/>
            <person name="Song J.Y."/>
            <person name="Lee S.K."/>
        </authorList>
    </citation>
    <scope>NUCLEOTIDE SEQUENCE [LARGE SCALE GENOMIC DNA]</scope>
    <source>
        <tissue evidence="2">Muscle</tissue>
    </source>
</reference>
<sequence length="88" mass="9904">MLAKGHAHRAELRRCVAAVDKRYRDFTARMGQQRHLLEAALGGGPQDHQDLELELTPNSLSDSDPEVNLSDPGQQLSDEKRRSARKKE</sequence>
<proteinExistence type="predicted"/>
<dbReference type="EMBL" id="SRLO01025615">
    <property type="protein sequence ID" value="TNN21835.1"/>
    <property type="molecule type" value="Genomic_DNA"/>
</dbReference>
<keyword evidence="3" id="KW-1185">Reference proteome</keyword>
<name>A0A4Z2DZ73_9TELE</name>
<dbReference type="Proteomes" id="UP000314294">
    <property type="component" value="Unassembled WGS sequence"/>
</dbReference>
<dbReference type="AlphaFoldDB" id="A0A4Z2DZ73"/>
<feature type="region of interest" description="Disordered" evidence="1">
    <location>
        <begin position="56"/>
        <end position="88"/>
    </location>
</feature>
<accession>A0A4Z2DZ73</accession>
<evidence type="ECO:0000256" key="1">
    <source>
        <dbReference type="SAM" id="MobiDB-lite"/>
    </source>
</evidence>
<organism evidence="2 3">
    <name type="scientific">Liparis tanakae</name>
    <name type="common">Tanaka's snailfish</name>
    <dbReference type="NCBI Taxonomy" id="230148"/>
    <lineage>
        <taxon>Eukaryota</taxon>
        <taxon>Metazoa</taxon>
        <taxon>Chordata</taxon>
        <taxon>Craniata</taxon>
        <taxon>Vertebrata</taxon>
        <taxon>Euteleostomi</taxon>
        <taxon>Actinopterygii</taxon>
        <taxon>Neopterygii</taxon>
        <taxon>Teleostei</taxon>
        <taxon>Neoteleostei</taxon>
        <taxon>Acanthomorphata</taxon>
        <taxon>Eupercaria</taxon>
        <taxon>Perciformes</taxon>
        <taxon>Cottioidei</taxon>
        <taxon>Cottales</taxon>
        <taxon>Liparidae</taxon>
        <taxon>Liparis</taxon>
    </lineage>
</organism>
<evidence type="ECO:0000313" key="3">
    <source>
        <dbReference type="Proteomes" id="UP000314294"/>
    </source>
</evidence>
<protein>
    <submittedName>
        <fullName evidence="2">Kalirin</fullName>
    </submittedName>
</protein>
<comment type="caution">
    <text evidence="2">The sequence shown here is derived from an EMBL/GenBank/DDBJ whole genome shotgun (WGS) entry which is preliminary data.</text>
</comment>
<gene>
    <name evidence="2" type="primary">Kalrn_3</name>
    <name evidence="2" type="ORF">EYF80_068053</name>
</gene>
<evidence type="ECO:0000313" key="2">
    <source>
        <dbReference type="EMBL" id="TNN21835.1"/>
    </source>
</evidence>
<dbReference type="OrthoDB" id="10256089at2759"/>